<sequence>MNTIPLLLCDFYKTVHSEQYPKGLTKIVSYFTPRMSRLIGEDKLIMF</sequence>
<accession>A0A0K8J2A3</accession>
<proteinExistence type="predicted"/>
<keyword evidence="3" id="KW-1185">Reference proteome</keyword>
<protein>
    <recommendedName>
        <fullName evidence="1">Nicotinamide phosphoribosyltransferase N-terminal domain-containing protein</fullName>
    </recommendedName>
</protein>
<evidence type="ECO:0000259" key="1">
    <source>
        <dbReference type="Pfam" id="PF18127"/>
    </source>
</evidence>
<dbReference type="EMBL" id="LN879430">
    <property type="protein sequence ID" value="CUH91627.1"/>
    <property type="molecule type" value="Genomic_DNA"/>
</dbReference>
<dbReference type="InterPro" id="IPR041529">
    <property type="entry name" value="DUF5598"/>
</dbReference>
<dbReference type="RefSeq" id="WP_157893073.1">
    <property type="nucleotide sequence ID" value="NZ_DUPS01000020.1"/>
</dbReference>
<dbReference type="KEGG" id="hsd:SD1D_0064"/>
<evidence type="ECO:0000313" key="3">
    <source>
        <dbReference type="Proteomes" id="UP000196053"/>
    </source>
</evidence>
<gene>
    <name evidence="2" type="ORF">SD1D_0064</name>
</gene>
<organism evidence="2 3">
    <name type="scientific">Herbinix luporum</name>
    <dbReference type="NCBI Taxonomy" id="1679721"/>
    <lineage>
        <taxon>Bacteria</taxon>
        <taxon>Bacillati</taxon>
        <taxon>Bacillota</taxon>
        <taxon>Clostridia</taxon>
        <taxon>Lachnospirales</taxon>
        <taxon>Lachnospiraceae</taxon>
        <taxon>Herbinix</taxon>
    </lineage>
</organism>
<dbReference type="AlphaFoldDB" id="A0A0K8J2A3"/>
<feature type="domain" description="Nicotinamide phosphoribosyltransferase N-terminal" evidence="1">
    <location>
        <begin position="6"/>
        <end position="36"/>
    </location>
</feature>
<name>A0A0K8J2A3_9FIRM</name>
<dbReference type="Pfam" id="PF18127">
    <property type="entry name" value="NAMPT_N"/>
    <property type="match status" value="1"/>
</dbReference>
<evidence type="ECO:0000313" key="2">
    <source>
        <dbReference type="EMBL" id="CUH91627.1"/>
    </source>
</evidence>
<dbReference type="Proteomes" id="UP000196053">
    <property type="component" value="Chromosome I"/>
</dbReference>
<dbReference type="OrthoDB" id="394882at2"/>
<reference evidence="3" key="1">
    <citation type="submission" date="2015-09" db="EMBL/GenBank/DDBJ databases">
        <authorList>
            <person name="Wibberg D."/>
        </authorList>
    </citation>
    <scope>NUCLEOTIDE SEQUENCE [LARGE SCALE GENOMIC DNA]</scope>
    <source>
        <strain evidence="3">SD1D</strain>
    </source>
</reference>